<dbReference type="EMBL" id="MU118406">
    <property type="protein sequence ID" value="KAF9642605.1"/>
    <property type="molecule type" value="Genomic_DNA"/>
</dbReference>
<name>A0ACB6YYR6_THEGA</name>
<reference evidence="1" key="2">
    <citation type="journal article" date="2020" name="Nat. Commun.">
        <title>Large-scale genome sequencing of mycorrhizal fungi provides insights into the early evolution of symbiotic traits.</title>
        <authorList>
            <person name="Miyauchi S."/>
            <person name="Kiss E."/>
            <person name="Kuo A."/>
            <person name="Drula E."/>
            <person name="Kohler A."/>
            <person name="Sanchez-Garcia M."/>
            <person name="Morin E."/>
            <person name="Andreopoulos B."/>
            <person name="Barry K.W."/>
            <person name="Bonito G."/>
            <person name="Buee M."/>
            <person name="Carver A."/>
            <person name="Chen C."/>
            <person name="Cichocki N."/>
            <person name="Clum A."/>
            <person name="Culley D."/>
            <person name="Crous P.W."/>
            <person name="Fauchery L."/>
            <person name="Girlanda M."/>
            <person name="Hayes R.D."/>
            <person name="Keri Z."/>
            <person name="LaButti K."/>
            <person name="Lipzen A."/>
            <person name="Lombard V."/>
            <person name="Magnuson J."/>
            <person name="Maillard F."/>
            <person name="Murat C."/>
            <person name="Nolan M."/>
            <person name="Ohm R.A."/>
            <person name="Pangilinan J."/>
            <person name="Pereira M.F."/>
            <person name="Perotto S."/>
            <person name="Peter M."/>
            <person name="Pfister S."/>
            <person name="Riley R."/>
            <person name="Sitrit Y."/>
            <person name="Stielow J.B."/>
            <person name="Szollosi G."/>
            <person name="Zifcakova L."/>
            <person name="Stursova M."/>
            <person name="Spatafora J.W."/>
            <person name="Tedersoo L."/>
            <person name="Vaario L.M."/>
            <person name="Yamada A."/>
            <person name="Yan M."/>
            <person name="Wang P."/>
            <person name="Xu J."/>
            <person name="Bruns T."/>
            <person name="Baldrian P."/>
            <person name="Vilgalys R."/>
            <person name="Dunand C."/>
            <person name="Henrissat B."/>
            <person name="Grigoriev I.V."/>
            <person name="Hibbett D."/>
            <person name="Nagy L.G."/>
            <person name="Martin F.M."/>
        </authorList>
    </citation>
    <scope>NUCLEOTIDE SEQUENCE</scope>
    <source>
        <strain evidence="1">P2</strain>
    </source>
</reference>
<organism evidence="1 2">
    <name type="scientific">Thelephora ganbajun</name>
    <name type="common">Ganba fungus</name>
    <dbReference type="NCBI Taxonomy" id="370292"/>
    <lineage>
        <taxon>Eukaryota</taxon>
        <taxon>Fungi</taxon>
        <taxon>Dikarya</taxon>
        <taxon>Basidiomycota</taxon>
        <taxon>Agaricomycotina</taxon>
        <taxon>Agaricomycetes</taxon>
        <taxon>Thelephorales</taxon>
        <taxon>Thelephoraceae</taxon>
        <taxon>Thelephora</taxon>
    </lineage>
</organism>
<proteinExistence type="predicted"/>
<comment type="caution">
    <text evidence="1">The sequence shown here is derived from an EMBL/GenBank/DDBJ whole genome shotgun (WGS) entry which is preliminary data.</text>
</comment>
<reference evidence="1" key="1">
    <citation type="submission" date="2019-10" db="EMBL/GenBank/DDBJ databases">
        <authorList>
            <consortium name="DOE Joint Genome Institute"/>
            <person name="Kuo A."/>
            <person name="Miyauchi S."/>
            <person name="Kiss E."/>
            <person name="Drula E."/>
            <person name="Kohler A."/>
            <person name="Sanchez-Garcia M."/>
            <person name="Andreopoulos B."/>
            <person name="Barry K.W."/>
            <person name="Bonito G."/>
            <person name="Buee M."/>
            <person name="Carver A."/>
            <person name="Chen C."/>
            <person name="Cichocki N."/>
            <person name="Clum A."/>
            <person name="Culley D."/>
            <person name="Crous P.W."/>
            <person name="Fauchery L."/>
            <person name="Girlanda M."/>
            <person name="Hayes R."/>
            <person name="Keri Z."/>
            <person name="Labutti K."/>
            <person name="Lipzen A."/>
            <person name="Lombard V."/>
            <person name="Magnuson J."/>
            <person name="Maillard F."/>
            <person name="Morin E."/>
            <person name="Murat C."/>
            <person name="Nolan M."/>
            <person name="Ohm R."/>
            <person name="Pangilinan J."/>
            <person name="Pereira M."/>
            <person name="Perotto S."/>
            <person name="Peter M."/>
            <person name="Riley R."/>
            <person name="Sitrit Y."/>
            <person name="Stielow B."/>
            <person name="Szollosi G."/>
            <person name="Zifcakova L."/>
            <person name="Stursova M."/>
            <person name="Spatafora J.W."/>
            <person name="Tedersoo L."/>
            <person name="Vaario L.-M."/>
            <person name="Yamada A."/>
            <person name="Yan M."/>
            <person name="Wang P."/>
            <person name="Xu J."/>
            <person name="Bruns T."/>
            <person name="Baldrian P."/>
            <person name="Vilgalys R."/>
            <person name="Henrissat B."/>
            <person name="Grigoriev I.V."/>
            <person name="Hibbett D."/>
            <person name="Nagy L.G."/>
            <person name="Martin F.M."/>
        </authorList>
    </citation>
    <scope>NUCLEOTIDE SEQUENCE</scope>
    <source>
        <strain evidence="1">P2</strain>
    </source>
</reference>
<evidence type="ECO:0000313" key="2">
    <source>
        <dbReference type="Proteomes" id="UP000886501"/>
    </source>
</evidence>
<keyword evidence="2" id="KW-1185">Reference proteome</keyword>
<dbReference type="Proteomes" id="UP000886501">
    <property type="component" value="Unassembled WGS sequence"/>
</dbReference>
<accession>A0ACB6YYR6</accession>
<protein>
    <submittedName>
        <fullName evidence="1">Kinase-like protein</fullName>
    </submittedName>
</protein>
<sequence>MRFCKEVVTWKSLRHPNVLLLLGVTMNEYHFAMVSERMENGNINEFVRANPDADRLGLLVDVARGLIYIHGQDMIHGDLKGANILIDQTRHARVADFGLLTVVSDSPNQLSSNSHTQGGTVRWMSPELID</sequence>
<gene>
    <name evidence="1" type="ORF">BDM02DRAFT_3176639</name>
</gene>
<feature type="non-terminal residue" evidence="1">
    <location>
        <position position="130"/>
    </location>
</feature>
<evidence type="ECO:0000313" key="1">
    <source>
        <dbReference type="EMBL" id="KAF9642605.1"/>
    </source>
</evidence>